<organism evidence="1 2">
    <name type="scientific">Popillia japonica</name>
    <name type="common">Japanese beetle</name>
    <dbReference type="NCBI Taxonomy" id="7064"/>
    <lineage>
        <taxon>Eukaryota</taxon>
        <taxon>Metazoa</taxon>
        <taxon>Ecdysozoa</taxon>
        <taxon>Arthropoda</taxon>
        <taxon>Hexapoda</taxon>
        <taxon>Insecta</taxon>
        <taxon>Pterygota</taxon>
        <taxon>Neoptera</taxon>
        <taxon>Endopterygota</taxon>
        <taxon>Coleoptera</taxon>
        <taxon>Polyphaga</taxon>
        <taxon>Scarabaeiformia</taxon>
        <taxon>Scarabaeidae</taxon>
        <taxon>Rutelinae</taxon>
        <taxon>Popillia</taxon>
    </lineage>
</organism>
<reference evidence="1 2" key="1">
    <citation type="journal article" date="2024" name="BMC Genomics">
        <title>De novo assembly and annotation of Popillia japonica's genome with initial clues to its potential as an invasive pest.</title>
        <authorList>
            <person name="Cucini C."/>
            <person name="Boschi S."/>
            <person name="Funari R."/>
            <person name="Cardaioli E."/>
            <person name="Iannotti N."/>
            <person name="Marturano G."/>
            <person name="Paoli F."/>
            <person name="Bruttini M."/>
            <person name="Carapelli A."/>
            <person name="Frati F."/>
            <person name="Nardi F."/>
        </authorList>
    </citation>
    <scope>NUCLEOTIDE SEQUENCE [LARGE SCALE GENOMIC DNA]</scope>
    <source>
        <strain evidence="1">DMR45628</strain>
    </source>
</reference>
<name>A0AAW1IBC1_POPJA</name>
<accession>A0AAW1IBC1</accession>
<evidence type="ECO:0000313" key="1">
    <source>
        <dbReference type="EMBL" id="KAK9686702.1"/>
    </source>
</evidence>
<keyword evidence="2" id="KW-1185">Reference proteome</keyword>
<feature type="non-terminal residue" evidence="1">
    <location>
        <position position="1"/>
    </location>
</feature>
<protein>
    <submittedName>
        <fullName evidence="1">Uncharacterized protein</fullName>
    </submittedName>
</protein>
<gene>
    <name evidence="1" type="ORF">QE152_g36989</name>
</gene>
<dbReference type="EMBL" id="JASPKY010000687">
    <property type="protein sequence ID" value="KAK9686702.1"/>
    <property type="molecule type" value="Genomic_DNA"/>
</dbReference>
<evidence type="ECO:0000313" key="2">
    <source>
        <dbReference type="Proteomes" id="UP001458880"/>
    </source>
</evidence>
<sequence>SAIDGSLACVVQPFDKNKLSLAGRYWGRGNVMVASSCERKKNIYCYRLGHSNEIDRSYGGTLRPPIVVGRMGREEWDARNENRKDDDDRQKIIEYIPSMIW</sequence>
<proteinExistence type="predicted"/>
<comment type="caution">
    <text evidence="1">The sequence shown here is derived from an EMBL/GenBank/DDBJ whole genome shotgun (WGS) entry which is preliminary data.</text>
</comment>
<dbReference type="AlphaFoldDB" id="A0AAW1IBC1"/>
<dbReference type="Proteomes" id="UP001458880">
    <property type="component" value="Unassembled WGS sequence"/>
</dbReference>